<comment type="catalytic activity">
    <reaction evidence="14">
        <text>2-[(2R,5Z)-2-carboxy-4-methylthiazol-5(2H)-ylidene]ethyl phosphate + 4-amino-2-methyl-5-(diphosphooxymethyl)pyrimidine + 2 H(+) = thiamine phosphate + CO2 + diphosphate</text>
        <dbReference type="Rhea" id="RHEA:47844"/>
        <dbReference type="ChEBI" id="CHEBI:15378"/>
        <dbReference type="ChEBI" id="CHEBI:16526"/>
        <dbReference type="ChEBI" id="CHEBI:33019"/>
        <dbReference type="ChEBI" id="CHEBI:37575"/>
        <dbReference type="ChEBI" id="CHEBI:57841"/>
        <dbReference type="ChEBI" id="CHEBI:62899"/>
        <dbReference type="EC" id="2.5.1.3"/>
    </reaction>
</comment>
<dbReference type="SUPFAM" id="SSF51391">
    <property type="entry name" value="Thiamin phosphate synthase"/>
    <property type="match status" value="1"/>
</dbReference>
<gene>
    <name evidence="16" type="ORF">LODBEIA_P24150</name>
</gene>
<dbReference type="NCBIfam" id="TIGR00693">
    <property type="entry name" value="thiE"/>
    <property type="match status" value="1"/>
</dbReference>
<evidence type="ECO:0000313" key="16">
    <source>
        <dbReference type="EMBL" id="CAK9438095.1"/>
    </source>
</evidence>
<keyword evidence="5" id="KW-0808">Transferase</keyword>
<evidence type="ECO:0000256" key="9">
    <source>
        <dbReference type="ARBA" id="ARBA00022840"/>
    </source>
</evidence>
<dbReference type="CDD" id="cd00564">
    <property type="entry name" value="TMP_TenI"/>
    <property type="match status" value="1"/>
</dbReference>
<keyword evidence="6" id="KW-0479">Metal-binding</keyword>
<dbReference type="Gene3D" id="3.20.20.70">
    <property type="entry name" value="Aldolase class I"/>
    <property type="match status" value="1"/>
</dbReference>
<evidence type="ECO:0000313" key="17">
    <source>
        <dbReference type="Proteomes" id="UP001497383"/>
    </source>
</evidence>
<evidence type="ECO:0000256" key="4">
    <source>
        <dbReference type="ARBA" id="ARBA00005165"/>
    </source>
</evidence>
<dbReference type="RefSeq" id="XP_066829353.1">
    <property type="nucleotide sequence ID" value="XM_066972412.1"/>
</dbReference>
<comment type="pathway">
    <text evidence="3">Cofactor biosynthesis; thiamine diphosphate biosynthesis; 4-methyl-5-(2-phosphoethyl)-thiazole from 5-(2-hydroxyethyl)-4-methylthiazole: step 1/1.</text>
</comment>
<dbReference type="PANTHER" id="PTHR20857">
    <property type="entry name" value="THIAMINE-PHOSPHATE PYROPHOSPHORYLASE"/>
    <property type="match status" value="1"/>
</dbReference>
<dbReference type="InterPro" id="IPR029056">
    <property type="entry name" value="Ribokinase-like"/>
</dbReference>
<evidence type="ECO:0000259" key="15">
    <source>
        <dbReference type="Pfam" id="PF02581"/>
    </source>
</evidence>
<dbReference type="CDD" id="cd01170">
    <property type="entry name" value="THZ_kinase"/>
    <property type="match status" value="1"/>
</dbReference>
<dbReference type="EMBL" id="OZ022407">
    <property type="protein sequence ID" value="CAK9438095.1"/>
    <property type="molecule type" value="Genomic_DNA"/>
</dbReference>
<sequence length="558" mass="59932">MSRNEGSSLVAQDDDSNFKNYKVYLVTDSTMIPPVKTFLGQVEDAVNNGATIIQLREKTLSTRDFIKRAEEVHRLTKPRGIPLIINDRVDVALAVDAEGVHVGQDDMPAKLVRRMIGPTKILGVTCSTPEEAQQVVDEDVADYVGLGTVYATNTKKDVTSPDGIGPSGIKEMLQVLAQQSGKRKKNIQAVAIGGLNQSNASFVYNACRIPQYSISGLAVVSCIMASQDAAQATRDLVQQLQITPLGGRLEEIDKNRQDSCSTLESKLSQLSNSHPLVHHITNNVVKNFSANVTLAIGASPIMSELPQEFDEFASKIPNLGLVLNVGTPNQQLMNVFSSAIKAYNKHQKPIVFDPVACGASGARLDATAKLLNTGFMTVIKGNVGEVMSVWKLTQGYKAKLMVSEQNSDEELMRGVDSVAELSEDQIYAMATDICFEFCPVLVVTGAVNYIVSSDGRTAKVPGGSALMSMVTGTGCSLGSVIAAFVASRADGLQAEHEQDDASTSDKNKHFDIFACVVGAVSLYNTAGKRAAADHKEPGSFMTAFIDELYKLTHSSKSN</sequence>
<evidence type="ECO:0000256" key="10">
    <source>
        <dbReference type="ARBA" id="ARBA00022842"/>
    </source>
</evidence>
<keyword evidence="17" id="KW-1185">Reference proteome</keyword>
<evidence type="ECO:0000256" key="6">
    <source>
        <dbReference type="ARBA" id="ARBA00022723"/>
    </source>
</evidence>
<dbReference type="InterPro" id="IPR000417">
    <property type="entry name" value="Hyethyz_kinase"/>
</dbReference>
<comment type="catalytic activity">
    <reaction evidence="12">
        <text>4-methyl-5-(2-phosphooxyethyl)-thiazole + 4-amino-2-methyl-5-(diphosphooxymethyl)pyrimidine + H(+) = thiamine phosphate + diphosphate</text>
        <dbReference type="Rhea" id="RHEA:22328"/>
        <dbReference type="ChEBI" id="CHEBI:15378"/>
        <dbReference type="ChEBI" id="CHEBI:33019"/>
        <dbReference type="ChEBI" id="CHEBI:37575"/>
        <dbReference type="ChEBI" id="CHEBI:57841"/>
        <dbReference type="ChEBI" id="CHEBI:58296"/>
        <dbReference type="EC" id="2.5.1.3"/>
    </reaction>
</comment>
<evidence type="ECO:0000256" key="12">
    <source>
        <dbReference type="ARBA" id="ARBA00047334"/>
    </source>
</evidence>
<dbReference type="GeneID" id="92207611"/>
<keyword evidence="11" id="KW-0784">Thiamine biosynthesis</keyword>
<evidence type="ECO:0000256" key="14">
    <source>
        <dbReference type="ARBA" id="ARBA00047883"/>
    </source>
</evidence>
<dbReference type="PANTHER" id="PTHR20857:SF23">
    <property type="entry name" value="THIAMINE BIOSYNTHETIC BIFUNCTIONAL ENZYME"/>
    <property type="match status" value="1"/>
</dbReference>
<accession>A0ABP0ZMS5</accession>
<proteinExistence type="inferred from homology"/>
<reference evidence="16 17" key="1">
    <citation type="submission" date="2024-03" db="EMBL/GenBank/DDBJ databases">
        <authorList>
            <person name="Brejova B."/>
        </authorList>
    </citation>
    <scope>NUCLEOTIDE SEQUENCE [LARGE SCALE GENOMIC DNA]</scope>
    <source>
        <strain evidence="16 17">CBS 14171</strain>
    </source>
</reference>
<evidence type="ECO:0000256" key="1">
    <source>
        <dbReference type="ARBA" id="ARBA00001771"/>
    </source>
</evidence>
<feature type="domain" description="Thiamine phosphate synthase/TenI" evidence="15">
    <location>
        <begin position="23"/>
        <end position="223"/>
    </location>
</feature>
<dbReference type="SUPFAM" id="SSF53613">
    <property type="entry name" value="Ribokinase-like"/>
    <property type="match status" value="1"/>
</dbReference>
<dbReference type="InterPro" id="IPR034291">
    <property type="entry name" value="TMP_synthase"/>
</dbReference>
<name>A0ABP0ZMS5_9ASCO</name>
<evidence type="ECO:0000256" key="3">
    <source>
        <dbReference type="ARBA" id="ARBA00004868"/>
    </source>
</evidence>
<evidence type="ECO:0000256" key="13">
    <source>
        <dbReference type="ARBA" id="ARBA00047851"/>
    </source>
</evidence>
<dbReference type="Pfam" id="PF02110">
    <property type="entry name" value="HK"/>
    <property type="match status" value="1"/>
</dbReference>
<keyword evidence="10" id="KW-0460">Magnesium</keyword>
<dbReference type="InterPro" id="IPR013785">
    <property type="entry name" value="Aldolase_TIM"/>
</dbReference>
<dbReference type="Proteomes" id="UP001497383">
    <property type="component" value="Chromosome 3"/>
</dbReference>
<dbReference type="HAMAP" id="MF_00097">
    <property type="entry name" value="TMP_synthase"/>
    <property type="match status" value="1"/>
</dbReference>
<comment type="catalytic activity">
    <reaction evidence="1">
        <text>5-(2-hydroxyethyl)-4-methylthiazole + ATP = 4-methyl-5-(2-phosphooxyethyl)-thiazole + ADP + H(+)</text>
        <dbReference type="Rhea" id="RHEA:24212"/>
        <dbReference type="ChEBI" id="CHEBI:15378"/>
        <dbReference type="ChEBI" id="CHEBI:17957"/>
        <dbReference type="ChEBI" id="CHEBI:30616"/>
        <dbReference type="ChEBI" id="CHEBI:58296"/>
        <dbReference type="ChEBI" id="CHEBI:456216"/>
        <dbReference type="EC" id="2.7.1.50"/>
    </reaction>
</comment>
<dbReference type="Pfam" id="PF02581">
    <property type="entry name" value="TMP-TENI"/>
    <property type="match status" value="1"/>
</dbReference>
<evidence type="ECO:0000256" key="8">
    <source>
        <dbReference type="ARBA" id="ARBA00022777"/>
    </source>
</evidence>
<dbReference type="Gene3D" id="3.40.1190.20">
    <property type="match status" value="1"/>
</dbReference>
<organism evidence="16 17">
    <name type="scientific">Lodderomyces beijingensis</name>
    <dbReference type="NCBI Taxonomy" id="1775926"/>
    <lineage>
        <taxon>Eukaryota</taxon>
        <taxon>Fungi</taxon>
        <taxon>Dikarya</taxon>
        <taxon>Ascomycota</taxon>
        <taxon>Saccharomycotina</taxon>
        <taxon>Pichiomycetes</taxon>
        <taxon>Debaryomycetaceae</taxon>
        <taxon>Candida/Lodderomyces clade</taxon>
        <taxon>Lodderomyces</taxon>
    </lineage>
</organism>
<dbReference type="HAMAP" id="MF_00228">
    <property type="entry name" value="Thz_kinase"/>
    <property type="match status" value="1"/>
</dbReference>
<evidence type="ECO:0000256" key="5">
    <source>
        <dbReference type="ARBA" id="ARBA00022679"/>
    </source>
</evidence>
<evidence type="ECO:0000256" key="7">
    <source>
        <dbReference type="ARBA" id="ARBA00022741"/>
    </source>
</evidence>
<comment type="catalytic activity">
    <reaction evidence="13">
        <text>2-(2-carboxy-4-methylthiazol-5-yl)ethyl phosphate + 4-amino-2-methyl-5-(diphosphooxymethyl)pyrimidine + 2 H(+) = thiamine phosphate + CO2 + diphosphate</text>
        <dbReference type="Rhea" id="RHEA:47848"/>
        <dbReference type="ChEBI" id="CHEBI:15378"/>
        <dbReference type="ChEBI" id="CHEBI:16526"/>
        <dbReference type="ChEBI" id="CHEBI:33019"/>
        <dbReference type="ChEBI" id="CHEBI:37575"/>
        <dbReference type="ChEBI" id="CHEBI:57841"/>
        <dbReference type="ChEBI" id="CHEBI:62890"/>
        <dbReference type="EC" id="2.5.1.3"/>
    </reaction>
</comment>
<dbReference type="PRINTS" id="PR01099">
    <property type="entry name" value="HYETHTZKNASE"/>
</dbReference>
<comment type="cofactor">
    <cofactor evidence="2">
        <name>Mg(2+)</name>
        <dbReference type="ChEBI" id="CHEBI:18420"/>
    </cofactor>
</comment>
<keyword evidence="9" id="KW-0067">ATP-binding</keyword>
<keyword evidence="7" id="KW-0547">Nucleotide-binding</keyword>
<dbReference type="InterPro" id="IPR036206">
    <property type="entry name" value="ThiamineP_synth_sf"/>
</dbReference>
<dbReference type="InterPro" id="IPR022998">
    <property type="entry name" value="ThiamineP_synth_TenI"/>
</dbReference>
<keyword evidence="8" id="KW-0418">Kinase</keyword>
<evidence type="ECO:0000256" key="2">
    <source>
        <dbReference type="ARBA" id="ARBA00001946"/>
    </source>
</evidence>
<comment type="pathway">
    <text evidence="4">Cofactor biosynthesis; thiamine diphosphate biosynthesis; thiamine phosphate from 4-amino-2-methyl-5-diphosphomethylpyrimidine and 4-methyl-5-(2-phosphoethyl)-thiazole: step 1/1.</text>
</comment>
<protein>
    <recommendedName>
        <fullName evidence="15">Thiamine phosphate synthase/TenI domain-containing protein</fullName>
    </recommendedName>
</protein>
<evidence type="ECO:0000256" key="11">
    <source>
        <dbReference type="ARBA" id="ARBA00022977"/>
    </source>
</evidence>